<keyword evidence="5" id="KW-0804">Transcription</keyword>
<evidence type="ECO:0000256" key="4">
    <source>
        <dbReference type="ARBA" id="ARBA00023125"/>
    </source>
</evidence>
<evidence type="ECO:0000256" key="1">
    <source>
        <dbReference type="ARBA" id="ARBA00004123"/>
    </source>
</evidence>
<organism evidence="8 9">
    <name type="scientific">Aspergillus phoenicis ATCC 13157</name>
    <dbReference type="NCBI Taxonomy" id="1353007"/>
    <lineage>
        <taxon>Eukaryota</taxon>
        <taxon>Fungi</taxon>
        <taxon>Dikarya</taxon>
        <taxon>Ascomycota</taxon>
        <taxon>Pezizomycotina</taxon>
        <taxon>Eurotiomycetes</taxon>
        <taxon>Eurotiomycetidae</taxon>
        <taxon>Eurotiales</taxon>
        <taxon>Aspergillaceae</taxon>
        <taxon>Aspergillus</taxon>
    </lineage>
</organism>
<feature type="domain" description="Zn(2)-C6 fungal-type" evidence="7">
    <location>
        <begin position="18"/>
        <end position="47"/>
    </location>
</feature>
<dbReference type="GO" id="GO:0006351">
    <property type="term" value="P:DNA-templated transcription"/>
    <property type="evidence" value="ECO:0007669"/>
    <property type="project" value="InterPro"/>
</dbReference>
<name>A0A370PJG5_ASPPH</name>
<dbReference type="InterPro" id="IPR036864">
    <property type="entry name" value="Zn2-C6_fun-type_DNA-bd_sf"/>
</dbReference>
<dbReference type="PANTHER" id="PTHR31001">
    <property type="entry name" value="UNCHARACTERIZED TRANSCRIPTIONAL REGULATORY PROTEIN"/>
    <property type="match status" value="1"/>
</dbReference>
<dbReference type="EMBL" id="KZ851853">
    <property type="protein sequence ID" value="RDK42338.1"/>
    <property type="molecule type" value="Genomic_DNA"/>
</dbReference>
<keyword evidence="6" id="KW-0539">Nucleus</keyword>
<reference evidence="8 9" key="1">
    <citation type="submission" date="2018-07" db="EMBL/GenBank/DDBJ databases">
        <title>Section-level genome sequencing of Aspergillus section Nigri to investigate inter- and intra-species variation.</title>
        <authorList>
            <consortium name="DOE Joint Genome Institute"/>
            <person name="Vesth T.C."/>
            <person name="Nybo J.L."/>
            <person name="Theobald S."/>
            <person name="Frisvad J.C."/>
            <person name="Larsen T.O."/>
            <person name="Nielsen K.F."/>
            <person name="Hoof J.B."/>
            <person name="Brandl J."/>
            <person name="Salamov A."/>
            <person name="Riley R."/>
            <person name="Gladden J.M."/>
            <person name="Phatale P."/>
            <person name="Nielsen M.T."/>
            <person name="Lyhne E.K."/>
            <person name="Kogle M.E."/>
            <person name="Strasser K."/>
            <person name="McDonnell E."/>
            <person name="Barry K."/>
            <person name="Clum A."/>
            <person name="Chen C."/>
            <person name="Nolan M."/>
            <person name="Sandor L."/>
            <person name="Kuo A."/>
            <person name="Lipzen A."/>
            <person name="Hainaut M."/>
            <person name="Drula E."/>
            <person name="Tsang A."/>
            <person name="Magnuson J.K."/>
            <person name="Henrissat B."/>
            <person name="Wiebenga A."/>
            <person name="Simmons B.A."/>
            <person name="Makela M.R."/>
            <person name="De vries R.P."/>
            <person name="Grigoriev I.V."/>
            <person name="Mortensen U.H."/>
            <person name="Baker S.E."/>
            <person name="Andersen M.R."/>
        </authorList>
    </citation>
    <scope>NUCLEOTIDE SEQUENCE [LARGE SCALE GENOMIC DNA]</scope>
    <source>
        <strain evidence="8 9">ATCC 13157</strain>
    </source>
</reference>
<evidence type="ECO:0000259" key="7">
    <source>
        <dbReference type="PROSITE" id="PS50048"/>
    </source>
</evidence>
<sequence>MSSASPTGPRGQNRPKLACSLCARRKVKCDKGEPCSNCLKAHAQCLYEAPAPPRPRKRAADEELLARLARYEDLMRKHNIDFSSHAHCWIPSNQKTQPKVSHLAGSRTETVCNMLLMIDRCLWSNLRPELMYPSVQSLRHKDDPLLYPTPTLEEAISDTQSIHDVHPEPKHIYRLWQIFVERVHPMTKIVHAPTLQQRILDTSCNSYGASKPLTAIIFAIYTISITSISPGDCETYFGVGKALLLRRYRTATLRALIAADFLTTSDLEVLQALVLFLFSNPGCDLATTLSGAALRLAEKMGLHQDTSDPNISFFEKEMRIRLWWQLCGLSARCRISSTPGMKKPPPTSEIGDVRLPLNVNDADLHPDMTEPPLEHNGPTEMMCVLLKMEASNWRRHFPTATKLFESVMQGSIRSKEVIELECKAVDELNDIYRRKYFHNSDPHIPLHSLTHAIAKLSIARFRFKIRHPRGRLTAADNNACFTCEESDILFESCLTWVRCMMDIRLRSKFPYYLFTHLTTDSYMDAYIYLLSELRRRCSGDCVALAWQLVEELFNEHPELIDGDDDFYAAFGDLVLDAWEHHSHELKKSPGGLGFVTTPPFIQQLYDKKRKTRPDYSDLTSNLDSHGSGGFGLQDNKDTSWLCWEDFLQL</sequence>
<evidence type="ECO:0000256" key="6">
    <source>
        <dbReference type="ARBA" id="ARBA00023242"/>
    </source>
</evidence>
<dbReference type="CDD" id="cd12148">
    <property type="entry name" value="fungal_TF_MHR"/>
    <property type="match status" value="1"/>
</dbReference>
<evidence type="ECO:0000256" key="3">
    <source>
        <dbReference type="ARBA" id="ARBA00023015"/>
    </source>
</evidence>
<dbReference type="PROSITE" id="PS00463">
    <property type="entry name" value="ZN2_CY6_FUNGAL_1"/>
    <property type="match status" value="1"/>
</dbReference>
<dbReference type="Pfam" id="PF00172">
    <property type="entry name" value="Zn_clus"/>
    <property type="match status" value="1"/>
</dbReference>
<dbReference type="Gene3D" id="4.10.240.10">
    <property type="entry name" value="Zn(2)-C6 fungal-type DNA-binding domain"/>
    <property type="match status" value="1"/>
</dbReference>
<dbReference type="GO" id="GO:0000981">
    <property type="term" value="F:DNA-binding transcription factor activity, RNA polymerase II-specific"/>
    <property type="evidence" value="ECO:0007669"/>
    <property type="project" value="InterPro"/>
</dbReference>
<evidence type="ECO:0000256" key="2">
    <source>
        <dbReference type="ARBA" id="ARBA00022723"/>
    </source>
</evidence>
<keyword evidence="9" id="KW-1185">Reference proteome</keyword>
<proteinExistence type="predicted"/>
<dbReference type="GO" id="GO:0003677">
    <property type="term" value="F:DNA binding"/>
    <property type="evidence" value="ECO:0007669"/>
    <property type="project" value="UniProtKB-KW"/>
</dbReference>
<keyword evidence="2" id="KW-0479">Metal-binding</keyword>
<dbReference type="SUPFAM" id="SSF57701">
    <property type="entry name" value="Zn2/Cys6 DNA-binding domain"/>
    <property type="match status" value="1"/>
</dbReference>
<dbReference type="InterPro" id="IPR001138">
    <property type="entry name" value="Zn2Cys6_DnaBD"/>
</dbReference>
<evidence type="ECO:0000313" key="8">
    <source>
        <dbReference type="EMBL" id="RDK42338.1"/>
    </source>
</evidence>
<gene>
    <name evidence="8" type="ORF">M752DRAFT_319211</name>
</gene>
<dbReference type="InterPro" id="IPR050613">
    <property type="entry name" value="Sec_Metabolite_Reg"/>
</dbReference>
<dbReference type="PROSITE" id="PS50048">
    <property type="entry name" value="ZN2_CY6_FUNGAL_2"/>
    <property type="match status" value="1"/>
</dbReference>
<dbReference type="Pfam" id="PF04082">
    <property type="entry name" value="Fungal_trans"/>
    <property type="match status" value="1"/>
</dbReference>
<keyword evidence="4" id="KW-0238">DNA-binding</keyword>
<protein>
    <recommendedName>
        <fullName evidence="7">Zn(2)-C6 fungal-type domain-containing protein</fullName>
    </recommendedName>
</protein>
<dbReference type="Proteomes" id="UP000254937">
    <property type="component" value="Unassembled WGS sequence"/>
</dbReference>
<dbReference type="SMART" id="SM00066">
    <property type="entry name" value="GAL4"/>
    <property type="match status" value="1"/>
</dbReference>
<dbReference type="CDD" id="cd00067">
    <property type="entry name" value="GAL4"/>
    <property type="match status" value="1"/>
</dbReference>
<dbReference type="GO" id="GO:0005634">
    <property type="term" value="C:nucleus"/>
    <property type="evidence" value="ECO:0007669"/>
    <property type="project" value="UniProtKB-SubCell"/>
</dbReference>
<dbReference type="AlphaFoldDB" id="A0A370PJG5"/>
<dbReference type="InterPro" id="IPR007219">
    <property type="entry name" value="XnlR_reg_dom"/>
</dbReference>
<accession>A0A370PJG5</accession>
<evidence type="ECO:0000313" key="9">
    <source>
        <dbReference type="Proteomes" id="UP000254937"/>
    </source>
</evidence>
<keyword evidence="3" id="KW-0805">Transcription regulation</keyword>
<dbReference type="GO" id="GO:0008270">
    <property type="term" value="F:zinc ion binding"/>
    <property type="evidence" value="ECO:0007669"/>
    <property type="project" value="InterPro"/>
</dbReference>
<comment type="subcellular location">
    <subcellularLocation>
        <location evidence="1">Nucleus</location>
    </subcellularLocation>
</comment>
<evidence type="ECO:0000256" key="5">
    <source>
        <dbReference type="ARBA" id="ARBA00023163"/>
    </source>
</evidence>
<dbReference type="PANTHER" id="PTHR31001:SF85">
    <property type="entry name" value="ZN(II)2CYS6 TRANSCRIPTION FACTOR (EUROFUNG)"/>
    <property type="match status" value="1"/>
</dbReference>